<dbReference type="KEGG" id="etr:ETAE_3065"/>
<dbReference type="EMBL" id="CP001135">
    <property type="protein sequence ID" value="ACY85898.1"/>
    <property type="molecule type" value="Genomic_DNA"/>
</dbReference>
<evidence type="ECO:0000313" key="1">
    <source>
        <dbReference type="EMBL" id="ACY85898.1"/>
    </source>
</evidence>
<dbReference type="AlphaFoldDB" id="A0AAU8P677"/>
<gene>
    <name evidence="1" type="ordered locus">ETAE_3065</name>
</gene>
<keyword evidence="2" id="KW-1185">Reference proteome</keyword>
<dbReference type="Proteomes" id="UP000002634">
    <property type="component" value="Chromosome"/>
</dbReference>
<reference evidence="1 2" key="1">
    <citation type="journal article" date="2009" name="PLoS ONE">
        <title>Genome sequence of the versatile fish pathogen Edwardsiella tarda provides insights into its adaptation to broad host ranges and intracellular niches.</title>
        <authorList>
            <person name="Wang Q."/>
            <person name="Yang M."/>
            <person name="Xiao J."/>
            <person name="Wu H."/>
            <person name="Wang X."/>
            <person name="Lv Y."/>
            <person name="Xu L."/>
            <person name="Zheng H."/>
            <person name="Wang S."/>
            <person name="Zhao G."/>
            <person name="Liu Q."/>
            <person name="Zhang Y."/>
        </authorList>
    </citation>
    <scope>NUCLEOTIDE SEQUENCE [LARGE SCALE GENOMIC DNA]</scope>
    <source>
        <strain evidence="2">EIB202 / CCTCC M208068</strain>
    </source>
</reference>
<evidence type="ECO:0000313" key="2">
    <source>
        <dbReference type="Proteomes" id="UP000002634"/>
    </source>
</evidence>
<organism evidence="1 2">
    <name type="scientific">Edwardsiella piscicida</name>
    <dbReference type="NCBI Taxonomy" id="1263550"/>
    <lineage>
        <taxon>Bacteria</taxon>
        <taxon>Pseudomonadati</taxon>
        <taxon>Pseudomonadota</taxon>
        <taxon>Gammaproteobacteria</taxon>
        <taxon>Enterobacterales</taxon>
        <taxon>Hafniaceae</taxon>
        <taxon>Edwardsiella</taxon>
    </lineage>
</organism>
<sequence>MDTHINNIIEDAKNKLARKCHELNRAYCKALGDSSQLPWESAPEWVRQSAIAGVNFHIDHPEARADSSHESWMKMKVAVTNGAKVIHIRRLKLDPGVNLLS</sequence>
<name>A0AAU8P677_EDWPI</name>
<accession>A0AAU8P677</accession>
<protein>
    <submittedName>
        <fullName evidence="1">Uncharacterized protein</fullName>
    </submittedName>
</protein>
<proteinExistence type="predicted"/>